<gene>
    <name evidence="2" type="ORF">QYM36_019115</name>
</gene>
<name>A0AA88KR49_ARTSF</name>
<organism evidence="2 3">
    <name type="scientific">Artemia franciscana</name>
    <name type="common">Brine shrimp</name>
    <name type="synonym">Artemia sanfranciscana</name>
    <dbReference type="NCBI Taxonomy" id="6661"/>
    <lineage>
        <taxon>Eukaryota</taxon>
        <taxon>Metazoa</taxon>
        <taxon>Ecdysozoa</taxon>
        <taxon>Arthropoda</taxon>
        <taxon>Crustacea</taxon>
        <taxon>Branchiopoda</taxon>
        <taxon>Anostraca</taxon>
        <taxon>Artemiidae</taxon>
        <taxon>Artemia</taxon>
    </lineage>
</organism>
<feature type="region of interest" description="Disordered" evidence="1">
    <location>
        <begin position="215"/>
        <end position="243"/>
    </location>
</feature>
<feature type="region of interest" description="Disordered" evidence="1">
    <location>
        <begin position="116"/>
        <end position="162"/>
    </location>
</feature>
<sequence length="362" mass="42268">MSRPSYPSYIFKCLNLRQLDQEARDRGQQPLITWQYRKKFKEVAHCSGTNVEKMLDMVMDDEITVESVSIYEEITVNEHMEAVKNIINKLLQERTGSTPDDTALKYEEYFFKSRNYQGPRGLHSQRPERHNKRDPRDSYNYSSPRSHFDQRGSSTPHFRGRLNSGFNYEENRYFVRSDPNRNGNYHGAFNSHRGWQFSGGRSDLALYSPSRNNYDGRFEGQRGRNSNQSQQQIGRGHGQMRGQNIYRGIPAPERRNFRFQENHREAGFMAENYDDPSSPFNRFENITNNNEDLSSPLDGSLNLNARFQVPFSPSKPLDVCFVSYIARDQKQKLESQGFPFLHKVKVNSLDILVLLKWAAVDY</sequence>
<evidence type="ECO:0000256" key="1">
    <source>
        <dbReference type="SAM" id="MobiDB-lite"/>
    </source>
</evidence>
<proteinExistence type="predicted"/>
<dbReference type="Proteomes" id="UP001187531">
    <property type="component" value="Unassembled WGS sequence"/>
</dbReference>
<comment type="caution">
    <text evidence="2">The sequence shown here is derived from an EMBL/GenBank/DDBJ whole genome shotgun (WGS) entry which is preliminary data.</text>
</comment>
<keyword evidence="3" id="KW-1185">Reference proteome</keyword>
<feature type="compositionally biased region" description="Low complexity" evidence="1">
    <location>
        <begin position="223"/>
        <end position="232"/>
    </location>
</feature>
<evidence type="ECO:0000313" key="3">
    <source>
        <dbReference type="Proteomes" id="UP001187531"/>
    </source>
</evidence>
<reference evidence="2" key="1">
    <citation type="submission" date="2023-07" db="EMBL/GenBank/DDBJ databases">
        <title>Chromosome-level genome assembly of Artemia franciscana.</title>
        <authorList>
            <person name="Jo E."/>
        </authorList>
    </citation>
    <scope>NUCLEOTIDE SEQUENCE</scope>
    <source>
        <tissue evidence="2">Whole body</tissue>
    </source>
</reference>
<dbReference type="AlphaFoldDB" id="A0AA88KR49"/>
<evidence type="ECO:0000313" key="2">
    <source>
        <dbReference type="EMBL" id="KAK2702253.1"/>
    </source>
</evidence>
<dbReference type="EMBL" id="JAVRJZ010000526">
    <property type="protein sequence ID" value="KAK2702253.1"/>
    <property type="molecule type" value="Genomic_DNA"/>
</dbReference>
<protein>
    <submittedName>
        <fullName evidence="2">Uncharacterized protein</fullName>
    </submittedName>
</protein>
<feature type="compositionally biased region" description="Polar residues" evidence="1">
    <location>
        <begin position="139"/>
        <end position="156"/>
    </location>
</feature>
<accession>A0AA88KR49</accession>